<evidence type="ECO:0000313" key="2">
    <source>
        <dbReference type="Proteomes" id="UP000886653"/>
    </source>
</evidence>
<name>A0A9P6NC48_9BASI</name>
<protein>
    <submittedName>
        <fullName evidence="1">Uncharacterized protein</fullName>
    </submittedName>
</protein>
<organism evidence="1 2">
    <name type="scientific">Cronartium quercuum f. sp. fusiforme G11</name>
    <dbReference type="NCBI Taxonomy" id="708437"/>
    <lineage>
        <taxon>Eukaryota</taxon>
        <taxon>Fungi</taxon>
        <taxon>Dikarya</taxon>
        <taxon>Basidiomycota</taxon>
        <taxon>Pucciniomycotina</taxon>
        <taxon>Pucciniomycetes</taxon>
        <taxon>Pucciniales</taxon>
        <taxon>Coleosporiaceae</taxon>
        <taxon>Cronartium</taxon>
    </lineage>
</organism>
<dbReference type="OrthoDB" id="3056461at2759"/>
<proteinExistence type="predicted"/>
<dbReference type="AlphaFoldDB" id="A0A9P6NC48"/>
<evidence type="ECO:0000313" key="1">
    <source>
        <dbReference type="EMBL" id="KAG0141095.1"/>
    </source>
</evidence>
<gene>
    <name evidence="1" type="ORF">CROQUDRAFT_687004</name>
</gene>
<dbReference type="Proteomes" id="UP000886653">
    <property type="component" value="Unassembled WGS sequence"/>
</dbReference>
<dbReference type="EMBL" id="MU167402">
    <property type="protein sequence ID" value="KAG0141095.1"/>
    <property type="molecule type" value="Genomic_DNA"/>
</dbReference>
<feature type="non-terminal residue" evidence="1">
    <location>
        <position position="1"/>
    </location>
</feature>
<accession>A0A9P6NC48</accession>
<reference evidence="1" key="1">
    <citation type="submission" date="2013-11" db="EMBL/GenBank/DDBJ databases">
        <title>Genome sequence of the fusiform rust pathogen reveals effectors for host alternation and coevolution with pine.</title>
        <authorList>
            <consortium name="DOE Joint Genome Institute"/>
            <person name="Smith K."/>
            <person name="Pendleton A."/>
            <person name="Kubisiak T."/>
            <person name="Anderson C."/>
            <person name="Salamov A."/>
            <person name="Aerts A."/>
            <person name="Riley R."/>
            <person name="Clum A."/>
            <person name="Lindquist E."/>
            <person name="Ence D."/>
            <person name="Campbell M."/>
            <person name="Kronenberg Z."/>
            <person name="Feau N."/>
            <person name="Dhillon B."/>
            <person name="Hamelin R."/>
            <person name="Burleigh J."/>
            <person name="Smith J."/>
            <person name="Yandell M."/>
            <person name="Nelson C."/>
            <person name="Grigoriev I."/>
            <person name="Davis J."/>
        </authorList>
    </citation>
    <scope>NUCLEOTIDE SEQUENCE</scope>
    <source>
        <strain evidence="1">G11</strain>
    </source>
</reference>
<keyword evidence="2" id="KW-1185">Reference proteome</keyword>
<sequence length="235" mass="26514">FSTASKVESVLKDNLAPDLIAQINIQTLKDACAGKIKIGRGLVNMKEFHILWIQGALAKVGIPKWGPDLTKAQDSLFNSACRMSCISTFHKITAGGAFKYMNINLSFLNNISLLTHAYNYFVHYLMAEQCKKESKDPGSHAKDVKWQHVLKSREWVLTFQSIFRTVALPAKITWTRLLLSQTNAHSDDEKTLNGKAKIIKMLVYCSSAANKWFRLLDSKMEESEKLMGMKTQKTP</sequence>
<comment type="caution">
    <text evidence="1">The sequence shown here is derived from an EMBL/GenBank/DDBJ whole genome shotgun (WGS) entry which is preliminary data.</text>
</comment>